<dbReference type="EMBL" id="AP024849">
    <property type="protein sequence ID" value="BCZ45891.1"/>
    <property type="molecule type" value="Genomic_DNA"/>
</dbReference>
<proteinExistence type="predicted"/>
<organism evidence="1 2">
    <name type="scientific">Clostridium gelidum</name>
    <dbReference type="NCBI Taxonomy" id="704125"/>
    <lineage>
        <taxon>Bacteria</taxon>
        <taxon>Bacillati</taxon>
        <taxon>Bacillota</taxon>
        <taxon>Clostridia</taxon>
        <taxon>Eubacteriales</taxon>
        <taxon>Clostridiaceae</taxon>
        <taxon>Clostridium</taxon>
    </lineage>
</organism>
<accession>A0ABM7T3V9</accession>
<name>A0ABM7T3V9_9CLOT</name>
<protein>
    <submittedName>
        <fullName evidence="1">Uncharacterized protein</fullName>
    </submittedName>
</protein>
<keyword evidence="2" id="KW-1185">Reference proteome</keyword>
<gene>
    <name evidence="1" type="ORF">psyc5s11_19580</name>
</gene>
<evidence type="ECO:0000313" key="1">
    <source>
        <dbReference type="EMBL" id="BCZ45891.1"/>
    </source>
</evidence>
<reference evidence="2" key="1">
    <citation type="submission" date="2021-07" db="EMBL/GenBank/DDBJ databases">
        <title>Complete genome sequencing of a Clostridium isolate.</title>
        <authorList>
            <person name="Ueki A."/>
            <person name="Tonouchi A."/>
        </authorList>
    </citation>
    <scope>NUCLEOTIDE SEQUENCE [LARGE SCALE GENOMIC DNA]</scope>
    <source>
        <strain evidence="2">C5S11</strain>
    </source>
</reference>
<sequence length="68" mass="8155">MLECTLIIELKPRYNRLMKNPLSYTYIKIELGEKYPSIEISITNSQNEHTFILVHIQIRMLQKKLFKS</sequence>
<evidence type="ECO:0000313" key="2">
    <source>
        <dbReference type="Proteomes" id="UP000824633"/>
    </source>
</evidence>
<dbReference type="Proteomes" id="UP000824633">
    <property type="component" value="Chromosome"/>
</dbReference>